<feature type="coiled-coil region" evidence="3">
    <location>
        <begin position="401"/>
        <end position="428"/>
    </location>
</feature>
<dbReference type="InterPro" id="IPR038109">
    <property type="entry name" value="DNA_bind_recomb_sf"/>
</dbReference>
<evidence type="ECO:0000256" key="1">
    <source>
        <dbReference type="ARBA" id="ARBA00023125"/>
    </source>
</evidence>
<dbReference type="SMART" id="SM00857">
    <property type="entry name" value="Resolvase"/>
    <property type="match status" value="1"/>
</dbReference>
<keyword evidence="2" id="KW-0233">DNA recombination</keyword>
<dbReference type="Pfam" id="PF13408">
    <property type="entry name" value="Zn_ribbon_recom"/>
    <property type="match status" value="1"/>
</dbReference>
<dbReference type="AlphaFoldDB" id="A0A1X1D480"/>
<dbReference type="Gene3D" id="3.40.50.1390">
    <property type="entry name" value="Resolvase, N-terminal catalytic domain"/>
    <property type="match status" value="1"/>
</dbReference>
<reference evidence="6 7" key="1">
    <citation type="journal article" date="2017" name="Antonie Van Leeuwenhoek">
        <title>Phylogenomic resolution of the bacterial genus Pantoea and its relationship with Erwinia and Tatumella.</title>
        <authorList>
            <person name="Palmer M."/>
            <person name="Steenkamp E.T."/>
            <person name="Coetzee M.P."/>
            <person name="Chan W.Y."/>
            <person name="van Zyl E."/>
            <person name="De Maayer P."/>
            <person name="Coutinho T.A."/>
            <person name="Blom J."/>
            <person name="Smits T.H."/>
            <person name="Duffy B."/>
            <person name="Venter S.N."/>
        </authorList>
    </citation>
    <scope>NUCLEOTIDE SEQUENCE [LARGE SCALE GENOMIC DNA]</scope>
    <source>
        <strain evidence="6 7">LMG 26277</strain>
    </source>
</reference>
<dbReference type="GO" id="GO:0003677">
    <property type="term" value="F:DNA binding"/>
    <property type="evidence" value="ECO:0007669"/>
    <property type="project" value="UniProtKB-KW"/>
</dbReference>
<dbReference type="InterPro" id="IPR006119">
    <property type="entry name" value="Resolv_N"/>
</dbReference>
<comment type="caution">
    <text evidence="6">The sequence shown here is derived from an EMBL/GenBank/DDBJ whole genome shotgun (WGS) entry which is preliminary data.</text>
</comment>
<dbReference type="PANTHER" id="PTHR30461:SF2">
    <property type="entry name" value="SERINE RECOMBINASE PINE-RELATED"/>
    <property type="match status" value="1"/>
</dbReference>
<accession>A0A1X1D480</accession>
<keyword evidence="1" id="KW-0238">DNA-binding</keyword>
<dbReference type="GO" id="GO:0000150">
    <property type="term" value="F:DNA strand exchange activity"/>
    <property type="evidence" value="ECO:0007669"/>
    <property type="project" value="InterPro"/>
</dbReference>
<evidence type="ECO:0000256" key="3">
    <source>
        <dbReference type="SAM" id="Coils"/>
    </source>
</evidence>
<dbReference type="CDD" id="cd00338">
    <property type="entry name" value="Ser_Recombinase"/>
    <property type="match status" value="1"/>
</dbReference>
<dbReference type="PANTHER" id="PTHR30461">
    <property type="entry name" value="DNA-INVERTASE FROM LAMBDOID PROPHAGE"/>
    <property type="match status" value="1"/>
</dbReference>
<dbReference type="InterPro" id="IPR050639">
    <property type="entry name" value="SSR_resolvase"/>
</dbReference>
<gene>
    <name evidence="6" type="ORF">HA48_15540</name>
</gene>
<dbReference type="SUPFAM" id="SSF53041">
    <property type="entry name" value="Resolvase-like"/>
    <property type="match status" value="1"/>
</dbReference>
<dbReference type="Gene3D" id="3.90.1750.20">
    <property type="entry name" value="Putative Large Serine Recombinase, Chain B, Domain 2"/>
    <property type="match status" value="1"/>
</dbReference>
<dbReference type="EMBL" id="MLFS01000047">
    <property type="protein sequence ID" value="ORM71478.1"/>
    <property type="molecule type" value="Genomic_DNA"/>
</dbReference>
<dbReference type="Proteomes" id="UP000193104">
    <property type="component" value="Unassembled WGS sequence"/>
</dbReference>
<evidence type="ECO:0000313" key="6">
    <source>
        <dbReference type="EMBL" id="ORM71478.1"/>
    </source>
</evidence>
<name>A0A1X1D480_9GAMM</name>
<evidence type="ECO:0000313" key="7">
    <source>
        <dbReference type="Proteomes" id="UP000193104"/>
    </source>
</evidence>
<dbReference type="PROSITE" id="PS51737">
    <property type="entry name" value="RECOMBINASE_DNA_BIND"/>
    <property type="match status" value="1"/>
</dbReference>
<dbReference type="OrthoDB" id="9791494at2"/>
<dbReference type="PROSITE" id="PS51736">
    <property type="entry name" value="RECOMBINASES_3"/>
    <property type="match status" value="1"/>
</dbReference>
<dbReference type="InterPro" id="IPR036162">
    <property type="entry name" value="Resolvase-like_N_sf"/>
</dbReference>
<feature type="domain" description="Recombinase" evidence="5">
    <location>
        <begin position="175"/>
        <end position="290"/>
    </location>
</feature>
<dbReference type="Pfam" id="PF00239">
    <property type="entry name" value="Resolvase"/>
    <property type="match status" value="1"/>
</dbReference>
<evidence type="ECO:0008006" key="8">
    <source>
        <dbReference type="Google" id="ProtNLM"/>
    </source>
</evidence>
<dbReference type="STRING" id="1076551.HA48_15540"/>
<dbReference type="RefSeq" id="WP_128602177.1">
    <property type="nucleotide sequence ID" value="NZ_MLFS01000047.1"/>
</dbReference>
<evidence type="ECO:0000259" key="5">
    <source>
        <dbReference type="PROSITE" id="PS51737"/>
    </source>
</evidence>
<keyword evidence="3" id="KW-0175">Coiled coil</keyword>
<dbReference type="Pfam" id="PF07508">
    <property type="entry name" value="Recombinase"/>
    <property type="match status" value="1"/>
</dbReference>
<sequence>MKKAIAYLRFSSLQQAQGDSARRQKKLIEDWLSHNPEYYLDPVTYEDMGMSAWHGQHASRGAFSVFMAAVEMGLIESGTVLLIESLDRLSREKIGDANSRLRVILEAGVNVVTLSDNMLYSRESLNEPFAIIKAILIAQRANEESELKSKRLRASWAEKRKQAALSGKIMTTKCPYWLKVNANRDGFDILEDKADIIRSIFRMRLEGLSYGRIRQALNSQGLENLKGKVAQWHSSSVERLLSRKAVIGYLVPSKSCKSSDNEDIAGYYPPIVSNEDFERVQLMFWEPESRKDRNFNPYLINVFRSLMRCSVCGHSMVLTGITTKGYGYYVCSMRREERCVTPTIRRDLTDRYLITGLLREASLATTHTSQEETLQSLTVRRLTLTMQLQNIIRAIENVPDVKELSERAKILSREIRDLERDMSEVRQIRDNKAAAALSVLNIDDRKDYQMIARSLIREIRMNTEAKTCDVFMHNGIKIHNYPLTRFVGWSSILDALAFLEQQEVYL</sequence>
<dbReference type="InterPro" id="IPR025827">
    <property type="entry name" value="Zn_ribbon_recom_dom"/>
</dbReference>
<keyword evidence="7" id="KW-1185">Reference proteome</keyword>
<organism evidence="6 7">
    <name type="scientific">Pantoea wallisii</name>
    <dbReference type="NCBI Taxonomy" id="1076551"/>
    <lineage>
        <taxon>Bacteria</taxon>
        <taxon>Pseudomonadati</taxon>
        <taxon>Pseudomonadota</taxon>
        <taxon>Gammaproteobacteria</taxon>
        <taxon>Enterobacterales</taxon>
        <taxon>Erwiniaceae</taxon>
        <taxon>Pantoea</taxon>
    </lineage>
</organism>
<protein>
    <recommendedName>
        <fullName evidence="8">Recombinase family protein</fullName>
    </recommendedName>
</protein>
<dbReference type="InterPro" id="IPR011109">
    <property type="entry name" value="DNA_bind_recombinase_dom"/>
</dbReference>
<feature type="domain" description="Resolvase/invertase-type recombinase catalytic" evidence="4">
    <location>
        <begin position="3"/>
        <end position="163"/>
    </location>
</feature>
<proteinExistence type="predicted"/>
<evidence type="ECO:0000256" key="2">
    <source>
        <dbReference type="ARBA" id="ARBA00023172"/>
    </source>
</evidence>
<evidence type="ECO:0000259" key="4">
    <source>
        <dbReference type="PROSITE" id="PS51736"/>
    </source>
</evidence>